<dbReference type="Proteomes" id="UP001500620">
    <property type="component" value="Unassembled WGS sequence"/>
</dbReference>
<reference evidence="2" key="1">
    <citation type="journal article" date="2019" name="Int. J. Syst. Evol. Microbiol.">
        <title>The Global Catalogue of Microorganisms (GCM) 10K type strain sequencing project: providing services to taxonomists for standard genome sequencing and annotation.</title>
        <authorList>
            <consortium name="The Broad Institute Genomics Platform"/>
            <consortium name="The Broad Institute Genome Sequencing Center for Infectious Disease"/>
            <person name="Wu L."/>
            <person name="Ma J."/>
        </authorList>
    </citation>
    <scope>NUCLEOTIDE SEQUENCE [LARGE SCALE GENOMIC DNA]</scope>
    <source>
        <strain evidence="2">JCM 17441</strain>
    </source>
</reference>
<dbReference type="EMBL" id="BAABAT010000031">
    <property type="protein sequence ID" value="GAA4258458.1"/>
    <property type="molecule type" value="Genomic_DNA"/>
</dbReference>
<keyword evidence="2" id="KW-1185">Reference proteome</keyword>
<sequence length="374" mass="39821">MRHDAELHRRLTLGSFGWHRTLTAGFRPPSACGATLSAMTALTVAGPAALDGLAGRTGLRRLTVVGADVRRLPHLPSLTQVRFVACRLGDLGALLDAPALYRRDLLFSAFDRLDAGDDEVLLAGAGGIVAGVPHSRSAAAYRAELGDVASQYERVQCVRLWRRTGAVFGAGVLVRPGPAAFTAAPFDAVRIAAAELERELAAPGFSLERVFARYSALTPPGAASLVAAAADPPGAALLRWAFLELWAEDRLGADRFAQRFPHVALRTDPPPALDAAARRYAALLPGAYLLRARIPRWLLLRDAPPLHLGRLPGRAWQLGLDVAGGRMIVGRCGDSVLAAATDETECVLLLEPGGGSRVVYRSFRELLDDVTGVL</sequence>
<evidence type="ECO:0000313" key="1">
    <source>
        <dbReference type="EMBL" id="GAA4258458.1"/>
    </source>
</evidence>
<organism evidence="1 2">
    <name type="scientific">Dactylosporangium darangshiense</name>
    <dbReference type="NCBI Taxonomy" id="579108"/>
    <lineage>
        <taxon>Bacteria</taxon>
        <taxon>Bacillati</taxon>
        <taxon>Actinomycetota</taxon>
        <taxon>Actinomycetes</taxon>
        <taxon>Micromonosporales</taxon>
        <taxon>Micromonosporaceae</taxon>
        <taxon>Dactylosporangium</taxon>
    </lineage>
</organism>
<accession>A0ABP8DKP5</accession>
<protein>
    <submittedName>
        <fullName evidence="1">Uncharacterized protein</fullName>
    </submittedName>
</protein>
<comment type="caution">
    <text evidence="1">The sequence shown here is derived from an EMBL/GenBank/DDBJ whole genome shotgun (WGS) entry which is preliminary data.</text>
</comment>
<gene>
    <name evidence="1" type="ORF">GCM10022255_079210</name>
</gene>
<evidence type="ECO:0000313" key="2">
    <source>
        <dbReference type="Proteomes" id="UP001500620"/>
    </source>
</evidence>
<name>A0ABP8DKP5_9ACTN</name>
<proteinExistence type="predicted"/>